<reference evidence="1" key="1">
    <citation type="submission" date="2019-08" db="EMBL/GenBank/DDBJ databases">
        <authorList>
            <person name="Kucharzyk K."/>
            <person name="Murdoch R.W."/>
            <person name="Higgins S."/>
            <person name="Loffler F."/>
        </authorList>
    </citation>
    <scope>NUCLEOTIDE SEQUENCE</scope>
</reference>
<evidence type="ECO:0008006" key="2">
    <source>
        <dbReference type="Google" id="ProtNLM"/>
    </source>
</evidence>
<proteinExistence type="predicted"/>
<dbReference type="EMBL" id="VSSQ01126167">
    <property type="protein sequence ID" value="MPN56147.1"/>
    <property type="molecule type" value="Genomic_DNA"/>
</dbReference>
<name>A0A645IYC0_9ZZZZ</name>
<accession>A0A645IYC0</accession>
<evidence type="ECO:0000313" key="1">
    <source>
        <dbReference type="EMBL" id="MPN56147.1"/>
    </source>
</evidence>
<protein>
    <recommendedName>
        <fullName evidence="2">Core-binding (CB) domain-containing protein</fullName>
    </recommendedName>
</protein>
<organism evidence="1">
    <name type="scientific">bioreactor metagenome</name>
    <dbReference type="NCBI Taxonomy" id="1076179"/>
    <lineage>
        <taxon>unclassified sequences</taxon>
        <taxon>metagenomes</taxon>
        <taxon>ecological metagenomes</taxon>
    </lineage>
</organism>
<gene>
    <name evidence="1" type="ORF">SDC9_203833</name>
</gene>
<comment type="caution">
    <text evidence="1">The sequence shown here is derived from an EMBL/GenBank/DDBJ whole genome shotgun (WGS) entry which is preliminary data.</text>
</comment>
<sequence>MEENLRAHRAAMKAILALIPGPMTLEEVGRAVFDRFQLLTSQPLKAARYIRNLRTLLDYGVDTGRLTLAARRGMLFYVPTPDTGDK</sequence>
<dbReference type="AlphaFoldDB" id="A0A645IYC0"/>